<name>A0A1I3WQA4_9HYPH</name>
<protein>
    <submittedName>
        <fullName evidence="2">Uncharacterized protein</fullName>
    </submittedName>
</protein>
<keyword evidence="1" id="KW-0472">Membrane</keyword>
<sequence>MHHLVLQNANEGAVSSLLNAFLRSIDTLLATEEVRTLLGWFGAMLVVGVCILMMRVLVGRAVKKSRLDLAARQAEQNALDATEAPKA</sequence>
<keyword evidence="1" id="KW-1133">Transmembrane helix</keyword>
<accession>A0A1I3WQA4</accession>
<evidence type="ECO:0000313" key="3">
    <source>
        <dbReference type="Proteomes" id="UP000198755"/>
    </source>
</evidence>
<keyword evidence="1" id="KW-0812">Transmembrane</keyword>
<proteinExistence type="predicted"/>
<feature type="transmembrane region" description="Helical" evidence="1">
    <location>
        <begin position="37"/>
        <end position="58"/>
    </location>
</feature>
<reference evidence="2 3" key="1">
    <citation type="submission" date="2016-10" db="EMBL/GenBank/DDBJ databases">
        <authorList>
            <person name="de Groot N.N."/>
        </authorList>
    </citation>
    <scope>NUCLEOTIDE SEQUENCE [LARGE SCALE GENOMIC DNA]</scope>
    <source>
        <strain evidence="2 3">NE2</strain>
    </source>
</reference>
<gene>
    <name evidence="2" type="ORF">SAMN05444581_10257</name>
</gene>
<keyword evidence="3" id="KW-1185">Reference proteome</keyword>
<dbReference type="Proteomes" id="UP000198755">
    <property type="component" value="Unassembled WGS sequence"/>
</dbReference>
<evidence type="ECO:0000313" key="2">
    <source>
        <dbReference type="EMBL" id="SFK09642.1"/>
    </source>
</evidence>
<dbReference type="RefSeq" id="WP_091677796.1">
    <property type="nucleotide sequence ID" value="NZ_FOSN01000002.1"/>
</dbReference>
<evidence type="ECO:0000256" key="1">
    <source>
        <dbReference type="SAM" id="Phobius"/>
    </source>
</evidence>
<dbReference type="EMBL" id="FOSN01000002">
    <property type="protein sequence ID" value="SFK09642.1"/>
    <property type="molecule type" value="Genomic_DNA"/>
</dbReference>
<organism evidence="2 3">
    <name type="scientific">Methylocapsa palsarum</name>
    <dbReference type="NCBI Taxonomy" id="1612308"/>
    <lineage>
        <taxon>Bacteria</taxon>
        <taxon>Pseudomonadati</taxon>
        <taxon>Pseudomonadota</taxon>
        <taxon>Alphaproteobacteria</taxon>
        <taxon>Hyphomicrobiales</taxon>
        <taxon>Beijerinckiaceae</taxon>
        <taxon>Methylocapsa</taxon>
    </lineage>
</organism>
<dbReference type="AlphaFoldDB" id="A0A1I3WQA4"/>
<dbReference type="STRING" id="1612308.SAMN05444581_10257"/>